<comment type="caution">
    <text evidence="1">The sequence shown here is derived from an EMBL/GenBank/DDBJ whole genome shotgun (WGS) entry which is preliminary data.</text>
</comment>
<proteinExistence type="predicted"/>
<evidence type="ECO:0000313" key="2">
    <source>
        <dbReference type="Proteomes" id="UP000034076"/>
    </source>
</evidence>
<evidence type="ECO:0000313" key="1">
    <source>
        <dbReference type="EMBL" id="KKI49878.1"/>
    </source>
</evidence>
<protein>
    <submittedName>
        <fullName evidence="1">Uncharacterized protein</fullName>
    </submittedName>
</protein>
<accession>A0A0M2NCB1</accession>
<sequence length="47" mass="5664">MQTQNRSAEKRYDKNRNRPGIRPVFYIRILHLTVCMKNESNFFCLCA</sequence>
<reference evidence="1 2" key="1">
    <citation type="submission" date="2015-04" db="EMBL/GenBank/DDBJ databases">
        <title>Draft genome sequence of bacteremic isolate Catabacter hongkongensis type strain HKU16T.</title>
        <authorList>
            <person name="Lau S.K."/>
            <person name="Teng J.L."/>
            <person name="Huang Y."/>
            <person name="Curreem S.O."/>
            <person name="Tsui S.K."/>
            <person name="Woo P.C."/>
        </authorList>
    </citation>
    <scope>NUCLEOTIDE SEQUENCE [LARGE SCALE GENOMIC DNA]</scope>
    <source>
        <strain evidence="1 2">HKU16</strain>
    </source>
</reference>
<keyword evidence="2" id="KW-1185">Reference proteome</keyword>
<gene>
    <name evidence="1" type="ORF">CHK_2686</name>
</gene>
<dbReference type="Proteomes" id="UP000034076">
    <property type="component" value="Unassembled WGS sequence"/>
</dbReference>
<dbReference type="EMBL" id="LAYJ01000116">
    <property type="protein sequence ID" value="KKI49878.1"/>
    <property type="molecule type" value="Genomic_DNA"/>
</dbReference>
<dbReference type="STRING" id="270498.CHK_2686"/>
<organism evidence="1 2">
    <name type="scientific">Christensenella hongkongensis</name>
    <dbReference type="NCBI Taxonomy" id="270498"/>
    <lineage>
        <taxon>Bacteria</taxon>
        <taxon>Bacillati</taxon>
        <taxon>Bacillota</taxon>
        <taxon>Clostridia</taxon>
        <taxon>Christensenellales</taxon>
        <taxon>Christensenellaceae</taxon>
        <taxon>Christensenella</taxon>
    </lineage>
</organism>
<name>A0A0M2NCB1_9FIRM</name>
<dbReference type="AlphaFoldDB" id="A0A0M2NCB1"/>